<accession>A0A411WM31</accession>
<organism evidence="1 2">
    <name type="scientific">Limnobaculum zhutongyuii</name>
    <dbReference type="NCBI Taxonomy" id="2498113"/>
    <lineage>
        <taxon>Bacteria</taxon>
        <taxon>Pseudomonadati</taxon>
        <taxon>Pseudomonadota</taxon>
        <taxon>Gammaproteobacteria</taxon>
        <taxon>Enterobacterales</taxon>
        <taxon>Budviciaceae</taxon>
        <taxon>Limnobaculum</taxon>
    </lineage>
</organism>
<gene>
    <name evidence="1" type="ORF">EKN56_12970</name>
</gene>
<name>A0A411WM31_9GAMM</name>
<dbReference type="AlphaFoldDB" id="A0A411WM31"/>
<dbReference type="OrthoDB" id="7064293at2"/>
<dbReference type="KEGG" id="prag:EKN56_12970"/>
<proteinExistence type="predicted"/>
<dbReference type="Pfam" id="PF11920">
    <property type="entry name" value="DUF3438"/>
    <property type="match status" value="1"/>
</dbReference>
<dbReference type="NCBIfam" id="TIGR03749">
    <property type="entry name" value="conj_TIGR03749"/>
    <property type="match status" value="1"/>
</dbReference>
<dbReference type="Proteomes" id="UP000293154">
    <property type="component" value="Chromosome"/>
</dbReference>
<keyword evidence="2" id="KW-1185">Reference proteome</keyword>
<dbReference type="EMBL" id="CP034752">
    <property type="protein sequence ID" value="QBH97228.1"/>
    <property type="molecule type" value="Genomic_DNA"/>
</dbReference>
<evidence type="ECO:0000313" key="2">
    <source>
        <dbReference type="Proteomes" id="UP000293154"/>
    </source>
</evidence>
<reference evidence="1 2" key="1">
    <citation type="submission" date="2019-03" db="EMBL/GenBank/DDBJ databases">
        <title>Pragia sp. nov. isolated from the gut tract of Carduelis flavirostris.</title>
        <authorList>
            <person name="Ge Y."/>
        </authorList>
    </citation>
    <scope>NUCLEOTIDE SEQUENCE [LARGE SCALE GENOMIC DNA]</scope>
    <source>
        <strain evidence="1 2">CF-458</strain>
    </source>
</reference>
<dbReference type="InterPro" id="IPR021844">
    <property type="entry name" value="Integr_conj_element_PFL4704"/>
</dbReference>
<evidence type="ECO:0000313" key="1">
    <source>
        <dbReference type="EMBL" id="QBH97228.1"/>
    </source>
</evidence>
<sequence>MKHILIFLSVLISAGAQAVELMKWERIPLQISLNVDQERIIFVDRNVRIGYPASLDGKIRLQSAGGTVYLLANEPFPPSRLQLRNVENGELILLDISAKVGKTVLEPVKLVYGDSVFSNQQDGGRGTQNTASEAQPEQPYTLSIPQPVALTRYAAQSLYAPLRTIEALPGIQQVSVRLPATISTLLPSEPIIATPLNAWRSGNYVVTAIKLKNTSRQRIALDPRALQGHFYAATFQHAWLGAIGTPEDTTVVYLVTRNHGAEQAVLPEPVPETSNKLGAKP</sequence>
<dbReference type="RefSeq" id="WP_130592163.1">
    <property type="nucleotide sequence ID" value="NZ_CP034752.1"/>
</dbReference>
<protein>
    <submittedName>
        <fullName evidence="1">TIGR03749 family integrating conjugative element protein</fullName>
    </submittedName>
</protein>